<evidence type="ECO:0000313" key="3">
    <source>
        <dbReference type="Proteomes" id="UP001597400"/>
    </source>
</evidence>
<dbReference type="SUPFAM" id="SSF51695">
    <property type="entry name" value="PLC-like phosphodiesterases"/>
    <property type="match status" value="1"/>
</dbReference>
<reference evidence="3" key="1">
    <citation type="journal article" date="2019" name="Int. J. Syst. Evol. Microbiol.">
        <title>The Global Catalogue of Microorganisms (GCM) 10K type strain sequencing project: providing services to taxonomists for standard genome sequencing and annotation.</title>
        <authorList>
            <consortium name="The Broad Institute Genomics Platform"/>
            <consortium name="The Broad Institute Genome Sequencing Center for Infectious Disease"/>
            <person name="Wu L."/>
            <person name="Ma J."/>
        </authorList>
    </citation>
    <scope>NUCLEOTIDE SEQUENCE [LARGE SCALE GENOMIC DNA]</scope>
    <source>
        <strain evidence="3">CGMCC 1.12702</strain>
    </source>
</reference>
<evidence type="ECO:0000313" key="2">
    <source>
        <dbReference type="EMBL" id="MFD1952191.1"/>
    </source>
</evidence>
<keyword evidence="3" id="KW-1185">Reference proteome</keyword>
<name>A0ABW4U1M2_9SPHN</name>
<sequence>MSIIRTMAAAGLAFAAAGADAAPPLRMNDIAVIGTHNSYKLPMPTATMARVRAVSPAMADALDYGHRPLTEQLDAGARQLELDVNYDPVGGHYAAGSTDPALRRPGFKVLHIPGIDNGSSCVLLVECLRTIRRWSDAHPRHVPILLMFNAKDEQNAARGGIDALPFDSKAYDALDAEIRSVMDPAHLIVPDDVQGRYPTLREAVLANAWPTLDAARGKFLFALDEPPAKVAVYRGARRSLEGRVFFINTDEASPAAAYLTLNDPVRDADRIRRAVAAGFIVRTRADANTREARANDTKPRDAALAGGAQYVSTDYLWPDPRLPGGYHVALPGGIVARCNPLRRPACGDLEGKGK</sequence>
<organism evidence="2 3">
    <name type="scientific">Sphingomonas arantia</name>
    <dbReference type="NCBI Taxonomy" id="1460676"/>
    <lineage>
        <taxon>Bacteria</taxon>
        <taxon>Pseudomonadati</taxon>
        <taxon>Pseudomonadota</taxon>
        <taxon>Alphaproteobacteria</taxon>
        <taxon>Sphingomonadales</taxon>
        <taxon>Sphingomonadaceae</taxon>
        <taxon>Sphingomonas</taxon>
    </lineage>
</organism>
<dbReference type="EMBL" id="JBHUGS010000005">
    <property type="protein sequence ID" value="MFD1952191.1"/>
    <property type="molecule type" value="Genomic_DNA"/>
</dbReference>
<evidence type="ECO:0000256" key="1">
    <source>
        <dbReference type="SAM" id="SignalP"/>
    </source>
</evidence>
<proteinExistence type="predicted"/>
<dbReference type="Gene3D" id="3.20.20.190">
    <property type="entry name" value="Phosphatidylinositol (PI) phosphodiesterase"/>
    <property type="match status" value="1"/>
</dbReference>
<comment type="caution">
    <text evidence="2">The sequence shown here is derived from an EMBL/GenBank/DDBJ whole genome shotgun (WGS) entry which is preliminary data.</text>
</comment>
<feature type="chain" id="PRO_5045261552" evidence="1">
    <location>
        <begin position="22"/>
        <end position="354"/>
    </location>
</feature>
<dbReference type="CDD" id="cd08589">
    <property type="entry name" value="PI-PLCc_SaPLC1_like"/>
    <property type="match status" value="1"/>
</dbReference>
<feature type="signal peptide" evidence="1">
    <location>
        <begin position="1"/>
        <end position="21"/>
    </location>
</feature>
<protein>
    <submittedName>
        <fullName evidence="2">Phosphatidylinositol-specific phospholipase C1-like protein</fullName>
    </submittedName>
</protein>
<dbReference type="InterPro" id="IPR032075">
    <property type="entry name" value="PI-PLC-C1"/>
</dbReference>
<dbReference type="Pfam" id="PF16670">
    <property type="entry name" value="PI-PLC-C1"/>
    <property type="match status" value="1"/>
</dbReference>
<dbReference type="InterPro" id="IPR017946">
    <property type="entry name" value="PLC-like_Pdiesterase_TIM-brl"/>
</dbReference>
<keyword evidence="1" id="KW-0732">Signal</keyword>
<gene>
    <name evidence="2" type="ORF">ACFSGX_15560</name>
</gene>
<dbReference type="RefSeq" id="WP_380931246.1">
    <property type="nucleotide sequence ID" value="NZ_JBHUGS010000005.1"/>
</dbReference>
<dbReference type="Proteomes" id="UP001597400">
    <property type="component" value="Unassembled WGS sequence"/>
</dbReference>
<accession>A0ABW4U1M2</accession>